<dbReference type="PANTHER" id="PTHR12843">
    <property type="entry name" value="PROTEIN-LYSINE N-METHYLTRANSFERASE METTL10"/>
    <property type="match status" value="1"/>
</dbReference>
<dbReference type="Gene3D" id="3.40.50.150">
    <property type="entry name" value="Vaccinia Virus protein VP39"/>
    <property type="match status" value="1"/>
</dbReference>
<dbReference type="EnsemblProtists" id="EKX42656">
    <property type="protein sequence ID" value="EKX42656"/>
    <property type="gene ID" value="GUITHDRAFT_111334"/>
</dbReference>
<dbReference type="OrthoDB" id="411785at2759"/>
<reference evidence="2 4" key="1">
    <citation type="journal article" date="2012" name="Nature">
        <title>Algal genomes reveal evolutionary mosaicism and the fate of nucleomorphs.</title>
        <authorList>
            <consortium name="DOE Joint Genome Institute"/>
            <person name="Curtis B.A."/>
            <person name="Tanifuji G."/>
            <person name="Burki F."/>
            <person name="Gruber A."/>
            <person name="Irimia M."/>
            <person name="Maruyama S."/>
            <person name="Arias M.C."/>
            <person name="Ball S.G."/>
            <person name="Gile G.H."/>
            <person name="Hirakawa Y."/>
            <person name="Hopkins J.F."/>
            <person name="Kuo A."/>
            <person name="Rensing S.A."/>
            <person name="Schmutz J."/>
            <person name="Symeonidi A."/>
            <person name="Elias M."/>
            <person name="Eveleigh R.J."/>
            <person name="Herman E.K."/>
            <person name="Klute M.J."/>
            <person name="Nakayama T."/>
            <person name="Obornik M."/>
            <person name="Reyes-Prieto A."/>
            <person name="Armbrust E.V."/>
            <person name="Aves S.J."/>
            <person name="Beiko R.G."/>
            <person name="Coutinho P."/>
            <person name="Dacks J.B."/>
            <person name="Durnford D.G."/>
            <person name="Fast N.M."/>
            <person name="Green B.R."/>
            <person name="Grisdale C.J."/>
            <person name="Hempel F."/>
            <person name="Henrissat B."/>
            <person name="Hoppner M.P."/>
            <person name="Ishida K."/>
            <person name="Kim E."/>
            <person name="Koreny L."/>
            <person name="Kroth P.G."/>
            <person name="Liu Y."/>
            <person name="Malik S.B."/>
            <person name="Maier U.G."/>
            <person name="McRose D."/>
            <person name="Mock T."/>
            <person name="Neilson J.A."/>
            <person name="Onodera N.T."/>
            <person name="Poole A.M."/>
            <person name="Pritham E.J."/>
            <person name="Richards T.A."/>
            <person name="Rocap G."/>
            <person name="Roy S.W."/>
            <person name="Sarai C."/>
            <person name="Schaack S."/>
            <person name="Shirato S."/>
            <person name="Slamovits C.H."/>
            <person name="Spencer D.F."/>
            <person name="Suzuki S."/>
            <person name="Worden A.Z."/>
            <person name="Zauner S."/>
            <person name="Barry K."/>
            <person name="Bell C."/>
            <person name="Bharti A.K."/>
            <person name="Crow J.A."/>
            <person name="Grimwood J."/>
            <person name="Kramer R."/>
            <person name="Lindquist E."/>
            <person name="Lucas S."/>
            <person name="Salamov A."/>
            <person name="McFadden G.I."/>
            <person name="Lane C.E."/>
            <person name="Keeling P.J."/>
            <person name="Gray M.W."/>
            <person name="Grigoriev I.V."/>
            <person name="Archibald J.M."/>
        </authorList>
    </citation>
    <scope>NUCLEOTIDE SEQUENCE</scope>
    <source>
        <strain evidence="2 4">CCMP2712</strain>
    </source>
</reference>
<protein>
    <recommendedName>
        <fullName evidence="1">Methyltransferase domain-containing protein</fullName>
    </recommendedName>
</protein>
<dbReference type="GeneID" id="17299315"/>
<dbReference type="Pfam" id="PF13649">
    <property type="entry name" value="Methyltransf_25"/>
    <property type="match status" value="1"/>
</dbReference>
<keyword evidence="4" id="KW-1185">Reference proteome</keyword>
<reference evidence="4" key="2">
    <citation type="submission" date="2012-11" db="EMBL/GenBank/DDBJ databases">
        <authorList>
            <person name="Kuo A."/>
            <person name="Curtis B.A."/>
            <person name="Tanifuji G."/>
            <person name="Burki F."/>
            <person name="Gruber A."/>
            <person name="Irimia M."/>
            <person name="Maruyama S."/>
            <person name="Arias M.C."/>
            <person name="Ball S.G."/>
            <person name="Gile G.H."/>
            <person name="Hirakawa Y."/>
            <person name="Hopkins J.F."/>
            <person name="Rensing S.A."/>
            <person name="Schmutz J."/>
            <person name="Symeonidi A."/>
            <person name="Elias M."/>
            <person name="Eveleigh R.J."/>
            <person name="Herman E.K."/>
            <person name="Klute M.J."/>
            <person name="Nakayama T."/>
            <person name="Obornik M."/>
            <person name="Reyes-Prieto A."/>
            <person name="Armbrust E.V."/>
            <person name="Aves S.J."/>
            <person name="Beiko R.G."/>
            <person name="Coutinho P."/>
            <person name="Dacks J.B."/>
            <person name="Durnford D.G."/>
            <person name="Fast N.M."/>
            <person name="Green B.R."/>
            <person name="Grisdale C."/>
            <person name="Hempe F."/>
            <person name="Henrissat B."/>
            <person name="Hoppner M.P."/>
            <person name="Ishida K.-I."/>
            <person name="Kim E."/>
            <person name="Koreny L."/>
            <person name="Kroth P.G."/>
            <person name="Liu Y."/>
            <person name="Malik S.-B."/>
            <person name="Maier U.G."/>
            <person name="McRose D."/>
            <person name="Mock T."/>
            <person name="Neilson J.A."/>
            <person name="Onodera N.T."/>
            <person name="Poole A.M."/>
            <person name="Pritham E.J."/>
            <person name="Richards T.A."/>
            <person name="Rocap G."/>
            <person name="Roy S.W."/>
            <person name="Sarai C."/>
            <person name="Schaack S."/>
            <person name="Shirato S."/>
            <person name="Slamovits C.H."/>
            <person name="Spencer D.F."/>
            <person name="Suzuki S."/>
            <person name="Worden A.Z."/>
            <person name="Zauner S."/>
            <person name="Barry K."/>
            <person name="Bell C."/>
            <person name="Bharti A.K."/>
            <person name="Crow J.A."/>
            <person name="Grimwood J."/>
            <person name="Kramer R."/>
            <person name="Lindquist E."/>
            <person name="Lucas S."/>
            <person name="Salamov A."/>
            <person name="McFadden G.I."/>
            <person name="Lane C.E."/>
            <person name="Keeling P.J."/>
            <person name="Gray M.W."/>
            <person name="Grigoriev I.V."/>
            <person name="Archibald J.M."/>
        </authorList>
    </citation>
    <scope>NUCLEOTIDE SEQUENCE</scope>
    <source>
        <strain evidence="4">CCMP2712</strain>
    </source>
</reference>
<dbReference type="RefSeq" id="XP_005829636.1">
    <property type="nucleotide sequence ID" value="XM_005829579.1"/>
</dbReference>
<evidence type="ECO:0000313" key="4">
    <source>
        <dbReference type="Proteomes" id="UP000011087"/>
    </source>
</evidence>
<evidence type="ECO:0000313" key="2">
    <source>
        <dbReference type="EMBL" id="EKX42656.1"/>
    </source>
</evidence>
<evidence type="ECO:0000313" key="3">
    <source>
        <dbReference type="EnsemblProtists" id="EKX42656"/>
    </source>
</evidence>
<dbReference type="eggNOG" id="ENOG502SVUS">
    <property type="taxonomic scope" value="Eukaryota"/>
</dbReference>
<gene>
    <name evidence="2" type="ORF">GUITHDRAFT_111334</name>
</gene>
<organism evidence="2">
    <name type="scientific">Guillardia theta (strain CCMP2712)</name>
    <name type="common">Cryptophyte</name>
    <dbReference type="NCBI Taxonomy" id="905079"/>
    <lineage>
        <taxon>Eukaryota</taxon>
        <taxon>Cryptophyceae</taxon>
        <taxon>Pyrenomonadales</taxon>
        <taxon>Geminigeraceae</taxon>
        <taxon>Guillardia</taxon>
    </lineage>
</organism>
<dbReference type="InterPro" id="IPR041698">
    <property type="entry name" value="Methyltransf_25"/>
</dbReference>
<evidence type="ECO:0000259" key="1">
    <source>
        <dbReference type="Pfam" id="PF13649"/>
    </source>
</evidence>
<dbReference type="CDD" id="cd02440">
    <property type="entry name" value="AdoMet_MTases"/>
    <property type="match status" value="1"/>
</dbReference>
<dbReference type="EMBL" id="JH993015">
    <property type="protein sequence ID" value="EKX42656.1"/>
    <property type="molecule type" value="Genomic_DNA"/>
</dbReference>
<dbReference type="InterPro" id="IPR029063">
    <property type="entry name" value="SAM-dependent_MTases_sf"/>
</dbReference>
<dbReference type="PaxDb" id="55529-EKX42656"/>
<accession>L1J2A7</accession>
<dbReference type="SUPFAM" id="SSF53335">
    <property type="entry name" value="S-adenosyl-L-methionine-dependent methyltransferases"/>
    <property type="match status" value="1"/>
</dbReference>
<dbReference type="KEGG" id="gtt:GUITHDRAFT_111334"/>
<dbReference type="HOGENOM" id="CLU_082414_0_0_1"/>
<feature type="domain" description="Methyltransferase" evidence="1">
    <location>
        <begin position="46"/>
        <end position="145"/>
    </location>
</feature>
<dbReference type="Proteomes" id="UP000011087">
    <property type="component" value="Unassembled WGS sequence"/>
</dbReference>
<dbReference type="OMA" id="WHDRATF"/>
<dbReference type="AlphaFoldDB" id="L1J2A7"/>
<proteinExistence type="predicted"/>
<name>L1J2A7_GUITC</name>
<dbReference type="PANTHER" id="PTHR12843:SF5">
    <property type="entry name" value="EEF1A LYSINE METHYLTRANSFERASE 2"/>
    <property type="match status" value="1"/>
</dbReference>
<sequence length="210" mass="24052">MEISFQRHWNDKYSNSEQEKLGWYERVPQPSLDLIQECQVDKSCRVLDVGSGSSVLIDYLLEAGYTNLTAVDISEAALDITRQRVGQKGVGRVDFVVDDLTHPTKMKDIQDVMIWHDRAVLHFFVKEEDREQYRKVLDSSLMKGGFAIISTFAIGGITKCSGLDVKQYSPSSLSEFLGKDYALLKSHDFTYMTTWGQERPFIYCIFKKLV</sequence>
<reference evidence="3" key="3">
    <citation type="submission" date="2016-03" db="UniProtKB">
        <authorList>
            <consortium name="EnsemblProtists"/>
        </authorList>
    </citation>
    <scope>IDENTIFICATION</scope>
</reference>